<dbReference type="Gene3D" id="3.20.20.70">
    <property type="entry name" value="Aldolase class I"/>
    <property type="match status" value="1"/>
</dbReference>
<evidence type="ECO:0000313" key="7">
    <source>
        <dbReference type="EMBL" id="KAJ3636344.1"/>
    </source>
</evidence>
<dbReference type="Proteomes" id="UP001168821">
    <property type="component" value="Unassembled WGS sequence"/>
</dbReference>
<evidence type="ECO:0000313" key="8">
    <source>
        <dbReference type="Proteomes" id="UP001168821"/>
    </source>
</evidence>
<evidence type="ECO:0000256" key="1">
    <source>
        <dbReference type="ARBA" id="ARBA00000056"/>
    </source>
</evidence>
<dbReference type="SUPFAM" id="SSF51366">
    <property type="entry name" value="Ribulose-phoshate binding barrel"/>
    <property type="match status" value="1"/>
</dbReference>
<reference evidence="7" key="1">
    <citation type="journal article" date="2023" name="G3 (Bethesda)">
        <title>Whole genome assemblies of Zophobas morio and Tenebrio molitor.</title>
        <authorList>
            <person name="Kaur S."/>
            <person name="Stinson S.A."/>
            <person name="diCenzo G.C."/>
        </authorList>
    </citation>
    <scope>NUCLEOTIDE SEQUENCE</scope>
    <source>
        <strain evidence="7">QUZm001</strain>
    </source>
</reference>
<dbReference type="GO" id="GO:0006053">
    <property type="term" value="P:N-acetylmannosamine catabolic process"/>
    <property type="evidence" value="ECO:0007669"/>
    <property type="project" value="TreeGrafter"/>
</dbReference>
<comment type="pathway">
    <text evidence="3">Amino-sugar metabolism; N-acetylneuraminate degradation; D-fructose 6-phosphate from N-acetylneuraminate: step 3/5.</text>
</comment>
<dbReference type="PANTHER" id="PTHR36204">
    <property type="entry name" value="N-ACETYLMANNOSAMINE-6-PHOSPHATE 2-EPIMERASE-RELATED"/>
    <property type="match status" value="1"/>
</dbReference>
<dbReference type="GO" id="GO:0005829">
    <property type="term" value="C:cytosol"/>
    <property type="evidence" value="ECO:0007669"/>
    <property type="project" value="TreeGrafter"/>
</dbReference>
<proteinExistence type="predicted"/>
<dbReference type="GO" id="GO:0019262">
    <property type="term" value="P:N-acetylneuraminate catabolic process"/>
    <property type="evidence" value="ECO:0007669"/>
    <property type="project" value="TreeGrafter"/>
</dbReference>
<gene>
    <name evidence="7" type="ORF">Zmor_008698</name>
</gene>
<keyword evidence="8" id="KW-1185">Reference proteome</keyword>
<comment type="caution">
    <text evidence="7">The sequence shown here is derived from an EMBL/GenBank/DDBJ whole genome shotgun (WGS) entry which is preliminary data.</text>
</comment>
<keyword evidence="5" id="KW-0413">Isomerase</keyword>
<protein>
    <recommendedName>
        <fullName evidence="4">N-acylglucosamine-6-phosphate 2-epimerase</fullName>
        <ecNumber evidence="4">5.1.3.9</ecNumber>
    </recommendedName>
</protein>
<dbReference type="PANTHER" id="PTHR36204:SF1">
    <property type="entry name" value="N-ACETYLMANNOSAMINE-6-PHOSPHATE 2-EPIMERASE-RELATED"/>
    <property type="match status" value="1"/>
</dbReference>
<dbReference type="Pfam" id="PF04131">
    <property type="entry name" value="NanE"/>
    <property type="match status" value="1"/>
</dbReference>
<accession>A0AA38M113</accession>
<organism evidence="7 8">
    <name type="scientific">Zophobas morio</name>
    <dbReference type="NCBI Taxonomy" id="2755281"/>
    <lineage>
        <taxon>Eukaryota</taxon>
        <taxon>Metazoa</taxon>
        <taxon>Ecdysozoa</taxon>
        <taxon>Arthropoda</taxon>
        <taxon>Hexapoda</taxon>
        <taxon>Insecta</taxon>
        <taxon>Pterygota</taxon>
        <taxon>Neoptera</taxon>
        <taxon>Endopterygota</taxon>
        <taxon>Coleoptera</taxon>
        <taxon>Polyphaga</taxon>
        <taxon>Cucujiformia</taxon>
        <taxon>Tenebrionidae</taxon>
        <taxon>Zophobas</taxon>
    </lineage>
</organism>
<comment type="catalytic activity">
    <reaction evidence="1">
        <text>an N-acyl-D-glucosamine 6-phosphate = an N-acyl-D-mannosamine 6-phosphate</text>
        <dbReference type="Rhea" id="RHEA:23932"/>
        <dbReference type="ChEBI" id="CHEBI:57599"/>
        <dbReference type="ChEBI" id="CHEBI:57666"/>
        <dbReference type="EC" id="5.1.3.9"/>
    </reaction>
</comment>
<evidence type="ECO:0000256" key="2">
    <source>
        <dbReference type="ARBA" id="ARBA00002147"/>
    </source>
</evidence>
<dbReference type="EC" id="5.1.3.9" evidence="4"/>
<evidence type="ECO:0000256" key="4">
    <source>
        <dbReference type="ARBA" id="ARBA00013180"/>
    </source>
</evidence>
<keyword evidence="6" id="KW-0119">Carbohydrate metabolism</keyword>
<dbReference type="GO" id="GO:0047465">
    <property type="term" value="F:N-acylglucosamine-6-phosphate 2-epimerase activity"/>
    <property type="evidence" value="ECO:0007669"/>
    <property type="project" value="UniProtKB-EC"/>
</dbReference>
<sequence length="158" mass="17232">MAYACVVGGAKILRMSQKDHIKKAKEYVDVPIIGLIKQPYDDSEIFITPTMKEIDDLAEVGVDAIALDATLRKRPNGIELGKLINDAKSKYPDILFMADCATIEEVENANTLPFDIVSTTLCGYTKESEGLSNISNNYEFAKTAVSVSEKPLVIEGGV</sequence>
<name>A0AA38M113_9CUCU</name>
<dbReference type="InterPro" id="IPR011060">
    <property type="entry name" value="RibuloseP-bd_barrel"/>
</dbReference>
<dbReference type="AlphaFoldDB" id="A0AA38M113"/>
<comment type="function">
    <text evidence="2">Converts N-acetylmannosamine-6-phosphate (ManNAc-6-P) to N-acetylglucosamine-6-phosphate (GlcNAc-6-P).</text>
</comment>
<evidence type="ECO:0000256" key="6">
    <source>
        <dbReference type="ARBA" id="ARBA00023277"/>
    </source>
</evidence>
<dbReference type="EMBL" id="JALNTZ010000217">
    <property type="protein sequence ID" value="KAJ3636344.1"/>
    <property type="molecule type" value="Genomic_DNA"/>
</dbReference>
<evidence type="ECO:0000256" key="5">
    <source>
        <dbReference type="ARBA" id="ARBA00023235"/>
    </source>
</evidence>
<dbReference type="InterPro" id="IPR007260">
    <property type="entry name" value="NanE"/>
</dbReference>
<dbReference type="InterPro" id="IPR013785">
    <property type="entry name" value="Aldolase_TIM"/>
</dbReference>
<evidence type="ECO:0000256" key="3">
    <source>
        <dbReference type="ARBA" id="ARBA00005081"/>
    </source>
</evidence>